<organism evidence="7 8">
    <name type="scientific">Oedothorax gibbosus</name>
    <dbReference type="NCBI Taxonomy" id="931172"/>
    <lineage>
        <taxon>Eukaryota</taxon>
        <taxon>Metazoa</taxon>
        <taxon>Ecdysozoa</taxon>
        <taxon>Arthropoda</taxon>
        <taxon>Chelicerata</taxon>
        <taxon>Arachnida</taxon>
        <taxon>Araneae</taxon>
        <taxon>Araneomorphae</taxon>
        <taxon>Entelegynae</taxon>
        <taxon>Araneoidea</taxon>
        <taxon>Linyphiidae</taxon>
        <taxon>Erigoninae</taxon>
        <taxon>Oedothorax</taxon>
    </lineage>
</organism>
<feature type="compositionally biased region" description="Basic and acidic residues" evidence="5">
    <location>
        <begin position="264"/>
        <end position="274"/>
    </location>
</feature>
<feature type="region of interest" description="Disordered" evidence="5">
    <location>
        <begin position="129"/>
        <end position="153"/>
    </location>
</feature>
<sequence length="718" mass="81155">MRILEKNNCDCVMKPRCLIISPPAISLKKLFINPIYHTMRTEQLDIKALLKQVYLSHTAKVKGLEEEVENLKTKLHETDKKLKSSEAECKRCVELEVAFKSCQTALYEQSKWFENIGQKFSVFDHIENKPTSNKTSDESNSTVKNGEVSSENRLASLLPEKSSSAKMNLLKNLMSLSPEEYHDSLDLNTAPFQANLAHDYSTLNSDSMVLAPDTVDILDEIKSKTEVKEACKNPEEKVVANVNNIKSKVLKNEGKSAQHQNADVVKDCPLESRPAKKRSLTGPDDSGSKSKKLLKSNTVETDCLTEIKKSDNKNIGSKEKPADNKLTRGKKSPTEGRTRNPQKVFSDSSKSPNGDSVNVNSKNKSLVELDVQICKDLPQKSFEKTKDNNDTLKNSMNQPSPSLLPINEKKEKVLPVKKIIENEDIYDFQTPITCKKAAEEDSSWTVCDKKKIKKGPSLKVKSSSKYKMSFDALPPNYKKPVLRQTKLSKSIFHPKTLKETLSDSNGSPSLLKKDGVSKNTTDIDATCIPDNYEYQIIASGSKMQRTGSKDGVIVLNDESMDDSSDSSLLIAENCDSKIKISRCIENNEVNDNFEDFLQEGPKKLVCAESMNSFDRLPKKEEPNYKYKEETVRKKGDRKQLNGFDCKECEKYYADLGLSDKEKKERLKQCSRHRSKYAPPPTPEHFWELEFPDTQECKARGYMNETQKGTLKTHRRRPL</sequence>
<evidence type="ECO:0000256" key="5">
    <source>
        <dbReference type="SAM" id="MobiDB-lite"/>
    </source>
</evidence>
<gene>
    <name evidence="7" type="ORF">JTE90_009408</name>
</gene>
<evidence type="ECO:0000256" key="3">
    <source>
        <dbReference type="ARBA" id="ARBA00023242"/>
    </source>
</evidence>
<feature type="region of interest" description="Disordered" evidence="5">
    <location>
        <begin position="312"/>
        <end position="362"/>
    </location>
</feature>
<reference evidence="7 8" key="1">
    <citation type="journal article" date="2022" name="Nat. Ecol. Evol.">
        <title>A masculinizing supergene underlies an exaggerated male reproductive morph in a spider.</title>
        <authorList>
            <person name="Hendrickx F."/>
            <person name="De Corte Z."/>
            <person name="Sonet G."/>
            <person name="Van Belleghem S.M."/>
            <person name="Kostlbacher S."/>
            <person name="Vangestel C."/>
        </authorList>
    </citation>
    <scope>NUCLEOTIDE SEQUENCE [LARGE SCALE GENOMIC DNA]</scope>
    <source>
        <strain evidence="7">W744_W776</strain>
    </source>
</reference>
<keyword evidence="4" id="KW-0175">Coiled coil</keyword>
<evidence type="ECO:0000259" key="6">
    <source>
        <dbReference type="Pfam" id="PF08573"/>
    </source>
</evidence>
<evidence type="ECO:0000256" key="1">
    <source>
        <dbReference type="ARBA" id="ARBA00004123"/>
    </source>
</evidence>
<feature type="compositionally biased region" description="Basic and acidic residues" evidence="5">
    <location>
        <begin position="312"/>
        <end position="338"/>
    </location>
</feature>
<keyword evidence="8" id="KW-1185">Reference proteome</keyword>
<evidence type="ECO:0000256" key="4">
    <source>
        <dbReference type="SAM" id="Coils"/>
    </source>
</evidence>
<feature type="domain" description="DNA endonuclease activator Ctp1 C-terminal" evidence="6">
    <location>
        <begin position="659"/>
        <end position="695"/>
    </location>
</feature>
<dbReference type="InterPro" id="IPR013882">
    <property type="entry name" value="Ctp1_C"/>
</dbReference>
<feature type="compositionally biased region" description="Polar residues" evidence="5">
    <location>
        <begin position="391"/>
        <end position="401"/>
    </location>
</feature>
<accession>A0AAV6VV11</accession>
<name>A0AAV6VV11_9ARAC</name>
<comment type="caution">
    <text evidence="7">The sequence shown here is derived from an EMBL/GenBank/DDBJ whole genome shotgun (WGS) entry which is preliminary data.</text>
</comment>
<evidence type="ECO:0000256" key="2">
    <source>
        <dbReference type="ARBA" id="ARBA00022763"/>
    </source>
</evidence>
<dbReference type="PANTHER" id="PTHR15107:SF0">
    <property type="entry name" value="DNA ENDONUCLEASE ACTIVATOR CTP1 C-TERMINAL DOMAIN-CONTAINING PROTEIN"/>
    <property type="match status" value="1"/>
</dbReference>
<feature type="compositionally biased region" description="Polar residues" evidence="5">
    <location>
        <begin position="339"/>
        <end position="362"/>
    </location>
</feature>
<keyword evidence="3" id="KW-0539">Nucleus</keyword>
<dbReference type="Proteomes" id="UP000827092">
    <property type="component" value="Unassembled WGS sequence"/>
</dbReference>
<dbReference type="Pfam" id="PF08573">
    <property type="entry name" value="SAE2"/>
    <property type="match status" value="1"/>
</dbReference>
<dbReference type="GO" id="GO:0003684">
    <property type="term" value="F:damaged DNA binding"/>
    <property type="evidence" value="ECO:0007669"/>
    <property type="project" value="TreeGrafter"/>
</dbReference>
<dbReference type="EMBL" id="JAFNEN010000026">
    <property type="protein sequence ID" value="KAG8199569.1"/>
    <property type="molecule type" value="Genomic_DNA"/>
</dbReference>
<feature type="region of interest" description="Disordered" evidence="5">
    <location>
        <begin position="382"/>
        <end position="404"/>
    </location>
</feature>
<dbReference type="PANTHER" id="PTHR15107">
    <property type="entry name" value="RETINOBLASTOMA BINDING PROTEIN 8"/>
    <property type="match status" value="1"/>
</dbReference>
<protein>
    <recommendedName>
        <fullName evidence="6">DNA endonuclease activator Ctp1 C-terminal domain-containing protein</fullName>
    </recommendedName>
</protein>
<dbReference type="AlphaFoldDB" id="A0AAV6VV11"/>
<dbReference type="InterPro" id="IPR033316">
    <property type="entry name" value="RBBP8-like"/>
</dbReference>
<feature type="coiled-coil region" evidence="4">
    <location>
        <begin position="54"/>
        <end position="88"/>
    </location>
</feature>
<evidence type="ECO:0000313" key="7">
    <source>
        <dbReference type="EMBL" id="KAG8199569.1"/>
    </source>
</evidence>
<proteinExistence type="predicted"/>
<feature type="region of interest" description="Disordered" evidence="5">
    <location>
        <begin position="250"/>
        <end position="294"/>
    </location>
</feature>
<dbReference type="GO" id="GO:0010792">
    <property type="term" value="P:DNA double-strand break processing involved in repair via single-strand annealing"/>
    <property type="evidence" value="ECO:0007669"/>
    <property type="project" value="TreeGrafter"/>
</dbReference>
<evidence type="ECO:0000313" key="8">
    <source>
        <dbReference type="Proteomes" id="UP000827092"/>
    </source>
</evidence>
<comment type="subcellular location">
    <subcellularLocation>
        <location evidence="1">Nucleus</location>
    </subcellularLocation>
</comment>
<keyword evidence="2" id="KW-0227">DNA damage</keyword>
<dbReference type="GO" id="GO:0005634">
    <property type="term" value="C:nucleus"/>
    <property type="evidence" value="ECO:0007669"/>
    <property type="project" value="UniProtKB-SubCell"/>
</dbReference>